<evidence type="ECO:0000256" key="1">
    <source>
        <dbReference type="SAM" id="Phobius"/>
    </source>
</evidence>
<gene>
    <name evidence="2" type="ORF">DOK78_001560</name>
</gene>
<reference evidence="2 3" key="1">
    <citation type="submission" date="2021-03" db="EMBL/GenBank/DDBJ databases">
        <authorList>
            <person name="Gilmore M.S."/>
            <person name="Schwartzman J."/>
            <person name="Van Tyne D."/>
            <person name="Martin M."/>
            <person name="Earl A.M."/>
            <person name="Manson A.L."/>
            <person name="Straub T."/>
            <person name="Salamzade R."/>
            <person name="Saavedra J."/>
            <person name="Lebreton F."/>
            <person name="Prichula J."/>
            <person name="Schaufler K."/>
            <person name="Gaca A."/>
            <person name="Sgardioli B."/>
            <person name="Wagenaar J."/>
            <person name="Strong T."/>
        </authorList>
    </citation>
    <scope>NUCLEOTIDE SEQUENCE [LARGE SCALE GENOMIC DNA]</scope>
    <source>
        <strain evidence="2 3">DIV2402</strain>
    </source>
</reference>
<accession>A0ABZ2SN27</accession>
<reference evidence="2 3" key="2">
    <citation type="submission" date="2024-03" db="EMBL/GenBank/DDBJ databases">
        <title>The Genome Sequence of Enterococcus sp. DIV2402.</title>
        <authorList>
            <consortium name="The Broad Institute Genomics Platform"/>
            <consortium name="The Broad Institute Microbial Omics Core"/>
            <consortium name="The Broad Institute Genomic Center for Infectious Diseases"/>
            <person name="Earl A."/>
            <person name="Manson A."/>
            <person name="Gilmore M."/>
            <person name="Schwartman J."/>
            <person name="Shea T."/>
            <person name="Abouelleil A."/>
            <person name="Cao P."/>
            <person name="Chapman S."/>
            <person name="Cusick C."/>
            <person name="Young S."/>
            <person name="Neafsey D."/>
            <person name="Nusbaum C."/>
            <person name="Birren B."/>
        </authorList>
    </citation>
    <scope>NUCLEOTIDE SEQUENCE [LARGE SCALE GENOMIC DNA]</scope>
    <source>
        <strain evidence="2 3">DIV2402</strain>
    </source>
</reference>
<dbReference type="EMBL" id="CP147251">
    <property type="protein sequence ID" value="WYJ76923.1"/>
    <property type="molecule type" value="Genomic_DNA"/>
</dbReference>
<keyword evidence="1" id="KW-0472">Membrane</keyword>
<evidence type="ECO:0008006" key="4">
    <source>
        <dbReference type="Google" id="ProtNLM"/>
    </source>
</evidence>
<sequence>MFGFIEQLNHFRASQPVAIRALLWLLFFLLVIFALYLLFALIFFPLMFLYNQLTDKNKSNVLGENDYLIGELTTRLRGNSIGEVIEIGSESAISVYPAKFYREEDRNSDVVLPSGTKVLIIDFDEKGIALVVKSNQF</sequence>
<keyword evidence="3" id="KW-1185">Reference proteome</keyword>
<keyword evidence="1" id="KW-0812">Transmembrane</keyword>
<proteinExistence type="predicted"/>
<dbReference type="InterPro" id="IPR012340">
    <property type="entry name" value="NA-bd_OB-fold"/>
</dbReference>
<protein>
    <recommendedName>
        <fullName evidence="4">NfeD-like C-terminal domain-containing protein</fullName>
    </recommendedName>
</protein>
<dbReference type="Gene3D" id="2.40.50.140">
    <property type="entry name" value="Nucleic acid-binding proteins"/>
    <property type="match status" value="1"/>
</dbReference>
<keyword evidence="1" id="KW-1133">Transmembrane helix</keyword>
<dbReference type="Proteomes" id="UP000664701">
    <property type="component" value="Chromosome"/>
</dbReference>
<evidence type="ECO:0000313" key="2">
    <source>
        <dbReference type="EMBL" id="WYJ76923.1"/>
    </source>
</evidence>
<evidence type="ECO:0000313" key="3">
    <source>
        <dbReference type="Proteomes" id="UP000664701"/>
    </source>
</evidence>
<dbReference type="RefSeq" id="WP_207940893.1">
    <property type="nucleotide sequence ID" value="NZ_CP147251.1"/>
</dbReference>
<organism evidence="2 3">
    <name type="scientific">Candidatus Enterococcus lowellii</name>
    <dbReference type="NCBI Taxonomy" id="2230877"/>
    <lineage>
        <taxon>Bacteria</taxon>
        <taxon>Bacillati</taxon>
        <taxon>Bacillota</taxon>
        <taxon>Bacilli</taxon>
        <taxon>Lactobacillales</taxon>
        <taxon>Enterococcaceae</taxon>
        <taxon>Enterococcus</taxon>
    </lineage>
</organism>
<name>A0ABZ2SN27_9ENTE</name>
<feature type="transmembrane region" description="Helical" evidence="1">
    <location>
        <begin position="21"/>
        <end position="50"/>
    </location>
</feature>